<dbReference type="SUPFAM" id="SSF52540">
    <property type="entry name" value="P-loop containing nucleoside triphosphate hydrolases"/>
    <property type="match status" value="1"/>
</dbReference>
<gene>
    <name evidence="1" type="ORF">CWC19_20260</name>
</gene>
<sequence length="520" mass="58479">MENIKFLSKNMIKQPELPLKEATTDIIVERLILDMLQKFHTRGAIKDLDERIENAWLDFRGTTFLARSVTPTYLRGFPGQGKTTSYRVAAMRVADMLNMPFVMNPDEQFTPTGKELLFVVQELSGQVSAVDFGGIPNVQKFVAPNGESQEFMTKIPNKRLAALKYAGASVLLLDDFSNASPNIQNVALSILTENRFQGLDLGNTLVGATGNLGASDGTHVSSTSNAIVTRVANFIVVDTIDHWIERTQLEFADDVGDGGISSFLRRYPDLFHAPKASRDGVPYPCPRSWSLFVPKLREILFYFKQKKKKEPDFCFPFDELESEASGFLGLEVSNRLAIYFLSFMQTSDPLAKRLVDSGKWSDTDRALFNQEYANGYAASSQQFAYQFMTALADYAAKAFIEDLPDKNNWLKIAQALANGLYGERIDHALICYGAHYFAIRIILLAESSNIDTNEIGILDEKGRPDLNESFLIFIAQQIARLPIALEQTSKDDDGRIMRLMDETFCEIVSHFRGYQSQKYR</sequence>
<dbReference type="InterPro" id="IPR027417">
    <property type="entry name" value="P-loop_NTPase"/>
</dbReference>
<reference evidence="2" key="2">
    <citation type="submission" date="2019-06" db="EMBL/GenBank/DDBJ databases">
        <title>Co-occurence of chitin degradation, pigmentation and bioactivity in marine Pseudoalteromonas.</title>
        <authorList>
            <person name="Sonnenschein E.C."/>
            <person name="Bech P.K."/>
        </authorList>
    </citation>
    <scope>NUCLEOTIDE SEQUENCE [LARGE SCALE GENOMIC DNA]</scope>
    <source>
        <strain evidence="2">S3790</strain>
    </source>
</reference>
<accession>A0A5S3UZA7</accession>
<dbReference type="AlphaFoldDB" id="A0A5S3UZA7"/>
<reference evidence="1 2" key="1">
    <citation type="submission" date="2018-01" db="EMBL/GenBank/DDBJ databases">
        <authorList>
            <person name="Paulsen S."/>
            <person name="Gram L.K."/>
        </authorList>
    </citation>
    <scope>NUCLEOTIDE SEQUENCE [LARGE SCALE GENOMIC DNA]</scope>
    <source>
        <strain evidence="1 2">S3790</strain>
    </source>
</reference>
<comment type="caution">
    <text evidence="1">The sequence shown here is derived from an EMBL/GenBank/DDBJ whole genome shotgun (WGS) entry which is preliminary data.</text>
</comment>
<evidence type="ECO:0000313" key="1">
    <source>
        <dbReference type="EMBL" id="TMO62499.1"/>
    </source>
</evidence>
<evidence type="ECO:0000313" key="2">
    <source>
        <dbReference type="Proteomes" id="UP000307217"/>
    </source>
</evidence>
<dbReference type="EMBL" id="PNBX01000136">
    <property type="protein sequence ID" value="TMO62499.1"/>
    <property type="molecule type" value="Genomic_DNA"/>
</dbReference>
<dbReference type="Proteomes" id="UP000307217">
    <property type="component" value="Unassembled WGS sequence"/>
</dbReference>
<proteinExistence type="predicted"/>
<protein>
    <submittedName>
        <fullName evidence="1">Uncharacterized protein</fullName>
    </submittedName>
</protein>
<name>A0A5S3UZA7_9GAMM</name>
<organism evidence="1 2">
    <name type="scientific">Pseudoalteromonas aurantia</name>
    <dbReference type="NCBI Taxonomy" id="43654"/>
    <lineage>
        <taxon>Bacteria</taxon>
        <taxon>Pseudomonadati</taxon>
        <taxon>Pseudomonadota</taxon>
        <taxon>Gammaproteobacteria</taxon>
        <taxon>Alteromonadales</taxon>
        <taxon>Pseudoalteromonadaceae</taxon>
        <taxon>Pseudoalteromonas</taxon>
    </lineage>
</organism>
<dbReference type="Gene3D" id="3.40.50.300">
    <property type="entry name" value="P-loop containing nucleotide triphosphate hydrolases"/>
    <property type="match status" value="1"/>
</dbReference>